<evidence type="ECO:0000259" key="5">
    <source>
        <dbReference type="PROSITE" id="PS50949"/>
    </source>
</evidence>
<keyword evidence="1" id="KW-0805">Transcription regulation</keyword>
<dbReference type="Pfam" id="PF07729">
    <property type="entry name" value="FCD"/>
    <property type="match status" value="1"/>
</dbReference>
<dbReference type="InterPro" id="IPR011711">
    <property type="entry name" value="GntR_C"/>
</dbReference>
<dbReference type="Proteomes" id="UP000607796">
    <property type="component" value="Unassembled WGS sequence"/>
</dbReference>
<dbReference type="SUPFAM" id="SSF48008">
    <property type="entry name" value="GntR ligand-binding domain-like"/>
    <property type="match status" value="1"/>
</dbReference>
<evidence type="ECO:0000256" key="3">
    <source>
        <dbReference type="ARBA" id="ARBA00023163"/>
    </source>
</evidence>
<dbReference type="Gene3D" id="1.10.10.10">
    <property type="entry name" value="Winged helix-like DNA-binding domain superfamily/Winged helix DNA-binding domain"/>
    <property type="match status" value="1"/>
</dbReference>
<dbReference type="CDD" id="cd07377">
    <property type="entry name" value="WHTH_GntR"/>
    <property type="match status" value="1"/>
</dbReference>
<dbReference type="Pfam" id="PF00392">
    <property type="entry name" value="GntR"/>
    <property type="match status" value="1"/>
</dbReference>
<feature type="domain" description="HTH gntR-type" evidence="5">
    <location>
        <begin position="22"/>
        <end position="89"/>
    </location>
</feature>
<name>A0ABR9X5G8_9RHOB</name>
<dbReference type="InterPro" id="IPR036388">
    <property type="entry name" value="WH-like_DNA-bd_sf"/>
</dbReference>
<dbReference type="SUPFAM" id="SSF46785">
    <property type="entry name" value="Winged helix' DNA-binding domain"/>
    <property type="match status" value="1"/>
</dbReference>
<dbReference type="InterPro" id="IPR000524">
    <property type="entry name" value="Tscrpt_reg_HTH_GntR"/>
</dbReference>
<dbReference type="InterPro" id="IPR008920">
    <property type="entry name" value="TF_FadR/GntR_C"/>
</dbReference>
<dbReference type="PROSITE" id="PS50949">
    <property type="entry name" value="HTH_GNTR"/>
    <property type="match status" value="1"/>
</dbReference>
<dbReference type="PANTHER" id="PTHR43537:SF45">
    <property type="entry name" value="GNTR FAMILY REGULATORY PROTEIN"/>
    <property type="match status" value="1"/>
</dbReference>
<sequence>MDSILARAAENTPSKDGKRKQMSLTRTVYLRLRDEILTCKLAPGLEISEAELAQQFEVSKTPVREALAQLRQEGLVRTFPRRGYQISPITFGDMNELFDLRTILEAGAAELACEQITDDMLVELRELAVVAYEKEETQTIANFIAANRRFHIAIAAASGNSRLVNILARQIDELERFFYIGAQMRDVNSETNIDHLEIVDALARRDRKAARDLMVRHNDLTRQGLFQSLAMSRQAGTISL</sequence>
<dbReference type="PANTHER" id="PTHR43537">
    <property type="entry name" value="TRANSCRIPTIONAL REGULATOR, GNTR FAMILY"/>
    <property type="match status" value="1"/>
</dbReference>
<evidence type="ECO:0000256" key="2">
    <source>
        <dbReference type="ARBA" id="ARBA00023125"/>
    </source>
</evidence>
<reference evidence="6 7" key="1">
    <citation type="journal article" date="2021" name="Int. J. Syst. Evol. Microbiol.">
        <title>Salipiger mangrovisoli sp. nov., isolated from mangrove soil and the proposal for the reclassification of Paraphaeobacter pallidus as Salipiger pallidus comb. nov.</title>
        <authorList>
            <person name="Du J."/>
            <person name="Liu Y."/>
            <person name="Pei T."/>
            <person name="Deng M.R."/>
            <person name="Zhu H."/>
        </authorList>
    </citation>
    <scope>NUCLEOTIDE SEQUENCE [LARGE SCALE GENOMIC DNA]</scope>
    <source>
        <strain evidence="6 7">6D45A</strain>
    </source>
</reference>
<comment type="caution">
    <text evidence="6">The sequence shown here is derived from an EMBL/GenBank/DDBJ whole genome shotgun (WGS) entry which is preliminary data.</text>
</comment>
<organism evidence="6 7">
    <name type="scientific">Salipiger mangrovisoli</name>
    <dbReference type="NCBI Taxonomy" id="2865933"/>
    <lineage>
        <taxon>Bacteria</taxon>
        <taxon>Pseudomonadati</taxon>
        <taxon>Pseudomonadota</taxon>
        <taxon>Alphaproteobacteria</taxon>
        <taxon>Rhodobacterales</taxon>
        <taxon>Roseobacteraceae</taxon>
        <taxon>Salipiger</taxon>
    </lineage>
</organism>
<evidence type="ECO:0000256" key="1">
    <source>
        <dbReference type="ARBA" id="ARBA00023015"/>
    </source>
</evidence>
<evidence type="ECO:0000313" key="7">
    <source>
        <dbReference type="Proteomes" id="UP000607796"/>
    </source>
</evidence>
<dbReference type="EMBL" id="JADFFK010000014">
    <property type="protein sequence ID" value="MBE9638850.1"/>
    <property type="molecule type" value="Genomic_DNA"/>
</dbReference>
<dbReference type="SMART" id="SM00345">
    <property type="entry name" value="HTH_GNTR"/>
    <property type="match status" value="1"/>
</dbReference>
<gene>
    <name evidence="6" type="ORF">IQ782_18505</name>
</gene>
<keyword evidence="7" id="KW-1185">Reference proteome</keyword>
<evidence type="ECO:0000313" key="6">
    <source>
        <dbReference type="EMBL" id="MBE9638850.1"/>
    </source>
</evidence>
<dbReference type="SMART" id="SM00895">
    <property type="entry name" value="FCD"/>
    <property type="match status" value="1"/>
</dbReference>
<dbReference type="PRINTS" id="PR00035">
    <property type="entry name" value="HTHGNTR"/>
</dbReference>
<keyword evidence="2" id="KW-0238">DNA-binding</keyword>
<accession>A0ABR9X5G8</accession>
<dbReference type="RefSeq" id="WP_194136142.1">
    <property type="nucleotide sequence ID" value="NZ_JADFFK010000014.1"/>
</dbReference>
<evidence type="ECO:0000256" key="4">
    <source>
        <dbReference type="SAM" id="MobiDB-lite"/>
    </source>
</evidence>
<feature type="region of interest" description="Disordered" evidence="4">
    <location>
        <begin position="1"/>
        <end position="20"/>
    </location>
</feature>
<dbReference type="InterPro" id="IPR036390">
    <property type="entry name" value="WH_DNA-bd_sf"/>
</dbReference>
<keyword evidence="3" id="KW-0804">Transcription</keyword>
<dbReference type="Gene3D" id="1.20.120.530">
    <property type="entry name" value="GntR ligand-binding domain-like"/>
    <property type="match status" value="1"/>
</dbReference>
<protein>
    <submittedName>
        <fullName evidence="6">GntR family transcriptional regulator</fullName>
    </submittedName>
</protein>
<proteinExistence type="predicted"/>